<name>A0A7K3WC99_9ACTN</name>
<keyword evidence="2" id="KW-1185">Reference proteome</keyword>
<dbReference type="AlphaFoldDB" id="A0A7K3WC99"/>
<accession>A0A7K3WC99</accession>
<protein>
    <submittedName>
        <fullName evidence="1">Uncharacterized protein</fullName>
    </submittedName>
</protein>
<evidence type="ECO:0000313" key="2">
    <source>
        <dbReference type="Proteomes" id="UP000470470"/>
    </source>
</evidence>
<dbReference type="RefSeq" id="WP_152729936.1">
    <property type="nucleotide sequence ID" value="NZ_JAABOZ010000002.1"/>
</dbReference>
<dbReference type="EMBL" id="JAAGWK010000010">
    <property type="protein sequence ID" value="NEL54092.1"/>
    <property type="molecule type" value="Genomic_DNA"/>
</dbReference>
<reference evidence="1 2" key="1">
    <citation type="submission" date="2020-02" db="EMBL/GenBank/DDBJ databases">
        <title>The whole genome sequence of CPCC 205119.</title>
        <authorList>
            <person name="Jiang Z."/>
        </authorList>
    </citation>
    <scope>NUCLEOTIDE SEQUENCE [LARGE SCALE GENOMIC DNA]</scope>
    <source>
        <strain evidence="1 2">CPCC 205119</strain>
    </source>
</reference>
<sequence length="99" mass="11179">MVLRNAAVAAAGQWVDPDDGVRYPGGEVHAWERGRNETVCGLSLYRSGLARFPHVPWSDVQPESGRHAEEVQEVCRRCRAALGVRRDDRGWTRSNPRLR</sequence>
<proteinExistence type="predicted"/>
<evidence type="ECO:0000313" key="1">
    <source>
        <dbReference type="EMBL" id="NEL54092.1"/>
    </source>
</evidence>
<dbReference type="Proteomes" id="UP000470470">
    <property type="component" value="Unassembled WGS sequence"/>
</dbReference>
<comment type="caution">
    <text evidence="1">The sequence shown here is derived from an EMBL/GenBank/DDBJ whole genome shotgun (WGS) entry which is preliminary data.</text>
</comment>
<organism evidence="1 2">
    <name type="scientific">Goekera deserti</name>
    <dbReference type="NCBI Taxonomy" id="2497753"/>
    <lineage>
        <taxon>Bacteria</taxon>
        <taxon>Bacillati</taxon>
        <taxon>Actinomycetota</taxon>
        <taxon>Actinomycetes</taxon>
        <taxon>Geodermatophilales</taxon>
        <taxon>Geodermatophilaceae</taxon>
        <taxon>Goekera</taxon>
    </lineage>
</organism>
<gene>
    <name evidence="1" type="ORF">G1H19_08785</name>
</gene>